<reference evidence="10" key="2">
    <citation type="journal article" date="2018" name="ISME J.">
        <title>A dynamic microbial community with high functional redundancy inhabits the cold, oxic subseafloor aquifer.</title>
        <authorList>
            <person name="Tully B.J."/>
            <person name="Wheat C.G."/>
            <person name="Glazer B.T."/>
            <person name="Huber J.A."/>
        </authorList>
    </citation>
    <scope>NUCLEOTIDE SEQUENCE</scope>
    <source>
        <strain evidence="10">NORP83</strain>
    </source>
</reference>
<name>A0A2A4YS86_9PROT</name>
<gene>
    <name evidence="10" type="ORF">COB13_15730</name>
</gene>
<feature type="transmembrane region" description="Helical" evidence="9">
    <location>
        <begin position="327"/>
        <end position="347"/>
    </location>
</feature>
<proteinExistence type="inferred from homology"/>
<evidence type="ECO:0000256" key="5">
    <source>
        <dbReference type="ARBA" id="ARBA00022692"/>
    </source>
</evidence>
<feature type="transmembrane region" description="Helical" evidence="9">
    <location>
        <begin position="418"/>
        <end position="437"/>
    </location>
</feature>
<feature type="transmembrane region" description="Helical" evidence="9">
    <location>
        <begin position="457"/>
        <end position="480"/>
    </location>
</feature>
<dbReference type="GO" id="GO:0008324">
    <property type="term" value="F:monoatomic cation transmembrane transporter activity"/>
    <property type="evidence" value="ECO:0007669"/>
    <property type="project" value="InterPro"/>
</dbReference>
<dbReference type="GO" id="GO:0030001">
    <property type="term" value="P:metal ion transport"/>
    <property type="evidence" value="ECO:0007669"/>
    <property type="project" value="UniProtKB-ARBA"/>
</dbReference>
<keyword evidence="4" id="KW-1003">Cell membrane</keyword>
<dbReference type="AlphaFoldDB" id="A0A2A4YS86"/>
<feature type="transmembrane region" description="Helical" evidence="9">
    <location>
        <begin position="131"/>
        <end position="153"/>
    </location>
</feature>
<accession>A0A2A4YS86</accession>
<keyword evidence="6 9" id="KW-1133">Transmembrane helix</keyword>
<evidence type="ECO:0000313" key="10">
    <source>
        <dbReference type="EMBL" id="PCI97379.1"/>
    </source>
</evidence>
<dbReference type="PANTHER" id="PTHR32024">
    <property type="entry name" value="TRK SYSTEM POTASSIUM UPTAKE PROTEIN TRKG-RELATED"/>
    <property type="match status" value="1"/>
</dbReference>
<protein>
    <submittedName>
        <fullName evidence="10">Uncharacterized protein</fullName>
    </submittedName>
</protein>
<dbReference type="GO" id="GO:0005886">
    <property type="term" value="C:plasma membrane"/>
    <property type="evidence" value="ECO:0007669"/>
    <property type="project" value="UniProtKB-SubCell"/>
</dbReference>
<evidence type="ECO:0000256" key="7">
    <source>
        <dbReference type="ARBA" id="ARBA00023065"/>
    </source>
</evidence>
<evidence type="ECO:0000256" key="3">
    <source>
        <dbReference type="ARBA" id="ARBA00022448"/>
    </source>
</evidence>
<comment type="similarity">
    <text evidence="2">Belongs to the TrkH potassium transport family.</text>
</comment>
<evidence type="ECO:0000256" key="1">
    <source>
        <dbReference type="ARBA" id="ARBA00004651"/>
    </source>
</evidence>
<dbReference type="PANTHER" id="PTHR32024:SF2">
    <property type="entry name" value="TRK SYSTEM POTASSIUM UPTAKE PROTEIN TRKG-RELATED"/>
    <property type="match status" value="1"/>
</dbReference>
<evidence type="ECO:0000256" key="6">
    <source>
        <dbReference type="ARBA" id="ARBA00022989"/>
    </source>
</evidence>
<feature type="transmembrane region" description="Helical" evidence="9">
    <location>
        <begin position="233"/>
        <end position="253"/>
    </location>
</feature>
<keyword evidence="3" id="KW-0813">Transport</keyword>
<feature type="transmembrane region" description="Helical" evidence="9">
    <location>
        <begin position="301"/>
        <end position="320"/>
    </location>
</feature>
<keyword evidence="8 9" id="KW-0472">Membrane</keyword>
<evidence type="ECO:0000256" key="2">
    <source>
        <dbReference type="ARBA" id="ARBA00009137"/>
    </source>
</evidence>
<dbReference type="Pfam" id="PF02386">
    <property type="entry name" value="TrkH"/>
    <property type="match status" value="1"/>
</dbReference>
<comment type="caution">
    <text evidence="10">The sequence shown here is derived from an EMBL/GenBank/DDBJ whole genome shotgun (WGS) entry which is preliminary data.</text>
</comment>
<feature type="transmembrane region" description="Helical" evidence="9">
    <location>
        <begin position="174"/>
        <end position="198"/>
    </location>
</feature>
<evidence type="ECO:0000256" key="8">
    <source>
        <dbReference type="ARBA" id="ARBA00023136"/>
    </source>
</evidence>
<feature type="transmembrane region" description="Helical" evidence="9">
    <location>
        <begin position="37"/>
        <end position="58"/>
    </location>
</feature>
<dbReference type="EMBL" id="NVUS01000030">
    <property type="protein sequence ID" value="PCI97379.1"/>
    <property type="molecule type" value="Genomic_DNA"/>
</dbReference>
<keyword evidence="5 9" id="KW-0812">Transmembrane</keyword>
<feature type="transmembrane region" description="Helical" evidence="9">
    <location>
        <begin position="265"/>
        <end position="289"/>
    </location>
</feature>
<feature type="transmembrane region" description="Helical" evidence="9">
    <location>
        <begin position="389"/>
        <end position="411"/>
    </location>
</feature>
<evidence type="ECO:0000256" key="9">
    <source>
        <dbReference type="SAM" id="Phobius"/>
    </source>
</evidence>
<dbReference type="InterPro" id="IPR003445">
    <property type="entry name" value="Cat_transpt"/>
</dbReference>
<feature type="transmembrane region" description="Helical" evidence="9">
    <location>
        <begin position="70"/>
        <end position="90"/>
    </location>
</feature>
<reference key="1">
    <citation type="submission" date="2017-08" db="EMBL/GenBank/DDBJ databases">
        <title>A dynamic microbial community with high functional redundancy inhabits the cold, oxic subseafloor aquifer.</title>
        <authorList>
            <person name="Tully B.J."/>
            <person name="Wheat C.G."/>
            <person name="Glazer B.T."/>
            <person name="Huber J.A."/>
        </authorList>
    </citation>
    <scope>NUCLEOTIDE SEQUENCE [LARGE SCALE GENOMIC DNA]</scope>
</reference>
<keyword evidence="7" id="KW-0406">Ion transport</keyword>
<sequence>MNKNGSLYYLGVGIIMVGIAELFLMLFALLMGDLRTVYAFAAAVILSCFCGSALVLATKGKYEALGRLDSILLLVYFWVIIPIFAAIPFYSYLGSFAKSYIEAVSALTTTGVSVIQYERYIPKTLFLWRNLLAWSGGLLTITMVVLILAPFGIGGLRDKSSKFLGTEFKKTGNFAPILTMVGGTYSLITIILMVALMFGGARAFDALNIILSTISTTGYNQHSIGFSYYDSPYTAFIVMLSMFVGGALIIIFFRQFTHAKTRLNFNIEVKIFVVICIFFALAVTIYNYFTKQTGLVDAAEYYFYALFDAVSILSTTALIYNTDWQPINFYYILALVGGASFTTAGGMKLFRLLIFIKHTNIEINQLAFPHSVTSNRFLDMRLDTKFMRLIWSFFIAYMMLIVILAVVIASYNYDLNTSLLNAIGAVANIGPFADFMLAKGQDVYPFSQFETSLQMWLSAGMILGRLEVISVLGLLNLAYWKNR</sequence>
<evidence type="ECO:0000256" key="4">
    <source>
        <dbReference type="ARBA" id="ARBA00022475"/>
    </source>
</evidence>
<feature type="transmembrane region" description="Helical" evidence="9">
    <location>
        <begin position="7"/>
        <end position="31"/>
    </location>
</feature>
<organism evidence="10">
    <name type="scientific">OCS116 cluster bacterium</name>
    <dbReference type="NCBI Taxonomy" id="2030921"/>
    <lineage>
        <taxon>Bacteria</taxon>
        <taxon>Pseudomonadati</taxon>
        <taxon>Pseudomonadota</taxon>
        <taxon>Alphaproteobacteria</taxon>
        <taxon>OCS116 cluster</taxon>
    </lineage>
</organism>
<comment type="subcellular location">
    <subcellularLocation>
        <location evidence="1">Cell membrane</location>
        <topology evidence="1">Multi-pass membrane protein</topology>
    </subcellularLocation>
</comment>